<sequence>MSHLYDRAEIYDLIENEKRTEIIRNDWKEFLGDRPIHTLLDVSIGSGSMTLPLQELGIEISGSDLSETMLSRCGKKAAAKQKPIELKCSDFRDLSVWEDRQFDCVASTGNSLAYVTNEDVLKTLEGMDAHVKPGGYLCFDSRNWEKIRREKQRFYLYNPFFHDGTRVNLVQVWDHNPDGSITFNLLYTFEQENRIVQKEIFEEHYNPFPLSIVEKKLAELGYGPISLRPVPCNFPETDFEKIDWYRIIAQKQ</sequence>
<dbReference type="EMBL" id="CP068393">
    <property type="protein sequence ID" value="QUC65985.1"/>
    <property type="molecule type" value="Genomic_DNA"/>
</dbReference>
<protein>
    <submittedName>
        <fullName evidence="1">Class I SAM-dependent methyltransferase</fullName>
    </submittedName>
</protein>
<name>A0AC61N1L7_9FIRM</name>
<keyword evidence="2" id="KW-1185">Reference proteome</keyword>
<keyword evidence="1" id="KW-0489">Methyltransferase</keyword>
<proteinExistence type="predicted"/>
<gene>
    <name evidence="1" type="ORF">JYE49_08865</name>
</gene>
<accession>A0AC61N1L7</accession>
<evidence type="ECO:0000313" key="2">
    <source>
        <dbReference type="Proteomes" id="UP000682782"/>
    </source>
</evidence>
<reference evidence="1" key="1">
    <citation type="submission" date="2021-01" db="EMBL/GenBank/DDBJ databases">
        <title>Complete genome sequence of Clostridiales bacterium R-7.</title>
        <authorList>
            <person name="Mahoney-Kurpe S.C."/>
            <person name="Palevich N."/>
            <person name="Koike S."/>
            <person name="Moon C.D."/>
            <person name="Attwood G.T."/>
        </authorList>
    </citation>
    <scope>NUCLEOTIDE SEQUENCE</scope>
    <source>
        <strain evidence="1">R-7</strain>
    </source>
</reference>
<dbReference type="Proteomes" id="UP000682782">
    <property type="component" value="Chromosome"/>
</dbReference>
<evidence type="ECO:0000313" key="1">
    <source>
        <dbReference type="EMBL" id="QUC65985.1"/>
    </source>
</evidence>
<organism evidence="1 2">
    <name type="scientific">Aristaeella hokkaidonensis</name>
    <dbReference type="NCBI Taxonomy" id="3046382"/>
    <lineage>
        <taxon>Bacteria</taxon>
        <taxon>Bacillati</taxon>
        <taxon>Bacillota</taxon>
        <taxon>Clostridia</taxon>
        <taxon>Eubacteriales</taxon>
        <taxon>Aristaeellaceae</taxon>
        <taxon>Aristaeella</taxon>
    </lineage>
</organism>
<keyword evidence="1" id="KW-0808">Transferase</keyword>